<proteinExistence type="predicted"/>
<dbReference type="RefSeq" id="WP_190550067.1">
    <property type="nucleotide sequence ID" value="NZ_CAWPNO010000084.1"/>
</dbReference>
<evidence type="ECO:0000313" key="1">
    <source>
        <dbReference type="EMBL" id="MBD2194811.1"/>
    </source>
</evidence>
<reference evidence="1 2" key="1">
    <citation type="journal article" date="2020" name="ISME J.">
        <title>Comparative genomics reveals insights into cyanobacterial evolution and habitat adaptation.</title>
        <authorList>
            <person name="Chen M.Y."/>
            <person name="Teng W.K."/>
            <person name="Zhao L."/>
            <person name="Hu C.X."/>
            <person name="Zhou Y.K."/>
            <person name="Han B.P."/>
            <person name="Song L.R."/>
            <person name="Shu W.S."/>
        </authorList>
    </citation>
    <scope>NUCLEOTIDE SEQUENCE [LARGE SCALE GENOMIC DNA]</scope>
    <source>
        <strain evidence="1 2">FACHB-288</strain>
    </source>
</reference>
<dbReference type="EMBL" id="JACJQH010000005">
    <property type="protein sequence ID" value="MBD2194811.1"/>
    <property type="molecule type" value="Genomic_DNA"/>
</dbReference>
<organism evidence="1 2">
    <name type="scientific">Calothrix parietina FACHB-288</name>
    <dbReference type="NCBI Taxonomy" id="2692896"/>
    <lineage>
        <taxon>Bacteria</taxon>
        <taxon>Bacillati</taxon>
        <taxon>Cyanobacteriota</taxon>
        <taxon>Cyanophyceae</taxon>
        <taxon>Nostocales</taxon>
        <taxon>Calotrichaceae</taxon>
        <taxon>Calothrix</taxon>
    </lineage>
</organism>
<dbReference type="Proteomes" id="UP000658514">
    <property type="component" value="Unassembled WGS sequence"/>
</dbReference>
<dbReference type="InterPro" id="IPR009241">
    <property type="entry name" value="HigB-like"/>
</dbReference>
<gene>
    <name evidence="1" type="ORF">H6G24_04780</name>
</gene>
<dbReference type="Pfam" id="PF05973">
    <property type="entry name" value="Gp49"/>
    <property type="match status" value="1"/>
</dbReference>
<comment type="caution">
    <text evidence="1">The sequence shown here is derived from an EMBL/GenBank/DDBJ whole genome shotgun (WGS) entry which is preliminary data.</text>
</comment>
<sequence>MPETRVIFYQDRDGVAPVLEWLKMLLKQDRKGYANCVARIQQLASTGYELRRPAADYLRDGIYELRAKHVRVQYRILYFFSGQNVAILAHAIAKDENQVPDMEPDMEIERAIQRKTEFEVNPAIHTYTEEIENGSDK</sequence>
<keyword evidence="2" id="KW-1185">Reference proteome</keyword>
<name>A0ABR8A4C4_9CYAN</name>
<evidence type="ECO:0000313" key="2">
    <source>
        <dbReference type="Proteomes" id="UP000658514"/>
    </source>
</evidence>
<accession>A0ABR8A4C4</accession>
<protein>
    <submittedName>
        <fullName evidence="1">Type II toxin-antitoxin system RelE/ParE family toxin</fullName>
    </submittedName>
</protein>